<name>A0A0E9RZS8_ANGAN</name>
<sequence length="44" mass="4889">MLHDCLRHKVNKSMQATYKAGYKLEVGLIPIATESLDTAAVENK</sequence>
<dbReference type="EMBL" id="GBXM01074824">
    <property type="protein sequence ID" value="JAH33753.1"/>
    <property type="molecule type" value="Transcribed_RNA"/>
</dbReference>
<proteinExistence type="predicted"/>
<organism evidence="1">
    <name type="scientific">Anguilla anguilla</name>
    <name type="common">European freshwater eel</name>
    <name type="synonym">Muraena anguilla</name>
    <dbReference type="NCBI Taxonomy" id="7936"/>
    <lineage>
        <taxon>Eukaryota</taxon>
        <taxon>Metazoa</taxon>
        <taxon>Chordata</taxon>
        <taxon>Craniata</taxon>
        <taxon>Vertebrata</taxon>
        <taxon>Euteleostomi</taxon>
        <taxon>Actinopterygii</taxon>
        <taxon>Neopterygii</taxon>
        <taxon>Teleostei</taxon>
        <taxon>Anguilliformes</taxon>
        <taxon>Anguillidae</taxon>
        <taxon>Anguilla</taxon>
    </lineage>
</organism>
<reference evidence="1" key="1">
    <citation type="submission" date="2014-11" db="EMBL/GenBank/DDBJ databases">
        <authorList>
            <person name="Amaro Gonzalez C."/>
        </authorList>
    </citation>
    <scope>NUCLEOTIDE SEQUENCE</scope>
</reference>
<protein>
    <submittedName>
        <fullName evidence="1">Uncharacterized protein</fullName>
    </submittedName>
</protein>
<reference evidence="1" key="2">
    <citation type="journal article" date="2015" name="Fish Shellfish Immunol.">
        <title>Early steps in the European eel (Anguilla anguilla)-Vibrio vulnificus interaction in the gills: Role of the RtxA13 toxin.</title>
        <authorList>
            <person name="Callol A."/>
            <person name="Pajuelo D."/>
            <person name="Ebbesson L."/>
            <person name="Teles M."/>
            <person name="MacKenzie S."/>
            <person name="Amaro C."/>
        </authorList>
    </citation>
    <scope>NUCLEOTIDE SEQUENCE</scope>
</reference>
<evidence type="ECO:0000313" key="1">
    <source>
        <dbReference type="EMBL" id="JAH33753.1"/>
    </source>
</evidence>
<dbReference type="AlphaFoldDB" id="A0A0E9RZS8"/>
<accession>A0A0E9RZS8</accession>